<evidence type="ECO:0000313" key="3">
    <source>
        <dbReference type="Proteomes" id="UP000500953"/>
    </source>
</evidence>
<protein>
    <submittedName>
        <fullName evidence="2">MCE family protein</fullName>
    </submittedName>
</protein>
<proteinExistence type="predicted"/>
<dbReference type="Proteomes" id="UP000500953">
    <property type="component" value="Chromosome"/>
</dbReference>
<dbReference type="PANTHER" id="PTHR33371:SF4">
    <property type="entry name" value="INTERMEMBRANE PHOSPHOLIPID TRANSPORT SYSTEM BINDING PROTEIN MLAD"/>
    <property type="match status" value="1"/>
</dbReference>
<dbReference type="EMBL" id="CP046173">
    <property type="protein sequence ID" value="QIS23380.1"/>
    <property type="molecule type" value="Genomic_DNA"/>
</dbReference>
<reference evidence="2 3" key="1">
    <citation type="journal article" date="2019" name="ACS Chem. Biol.">
        <title>Identification and Mobilization of a Cryptic Antibiotic Biosynthesis Gene Locus from a Human-Pathogenic Nocardia Isolate.</title>
        <authorList>
            <person name="Herisse M."/>
            <person name="Ishida K."/>
            <person name="Porter J.L."/>
            <person name="Howden B."/>
            <person name="Hertweck C."/>
            <person name="Stinear T.P."/>
            <person name="Pidot S.J."/>
        </authorList>
    </citation>
    <scope>NUCLEOTIDE SEQUENCE [LARGE SCALE GENOMIC DNA]</scope>
    <source>
        <strain evidence="2 3">AUSMDU00012715</strain>
    </source>
</reference>
<sequence length="367" mass="38919">MVKRIFAAPGFVTLVAVALAATLVAVAFVIVSDPLKKAITYCATMPDAIGLYTGNHVTVRGIPVGAVTGLRPDNGAVHVDFTVDADHRLRGDVTATTVSDTLVADRDLEVLGDARSRTDWNPSICIGKTFTPKSITDTLRTFSTLADQLIGDKGTGDHNNLRDSVRDFQQATAGTGPRLNQLITDLGAALRRPDAAIGHIGALIDAFGSLMSSIAANWSDIKTALLQAGPGITLVNDLWREDVELIDSLAVVLPWLDDIARKYGHHLLNGLDQVIPYMRMTSANIATLQQIIDMIPAVVDAFQRSVDPATGRVQVTYAPPKAELPQQDADRICVTANAVAPGRCRTSADGLAAVDLVTLVLGTAGAR</sequence>
<dbReference type="RefSeq" id="WP_167490720.1">
    <property type="nucleotide sequence ID" value="NZ_CP046173.1"/>
</dbReference>
<accession>A0A6G9ZD71</accession>
<dbReference type="AlphaFoldDB" id="A0A6G9ZD71"/>
<name>A0A6G9ZD71_9NOCA</name>
<dbReference type="InterPro" id="IPR003399">
    <property type="entry name" value="Mce/MlaD"/>
</dbReference>
<dbReference type="Pfam" id="PF02470">
    <property type="entry name" value="MlaD"/>
    <property type="match status" value="1"/>
</dbReference>
<dbReference type="InterPro" id="IPR052336">
    <property type="entry name" value="MlaD_Phospholipid_Transporter"/>
</dbReference>
<organism evidence="2 3">
    <name type="scientific">Nocardia terpenica</name>
    <dbReference type="NCBI Taxonomy" id="455432"/>
    <lineage>
        <taxon>Bacteria</taxon>
        <taxon>Bacillati</taxon>
        <taxon>Actinomycetota</taxon>
        <taxon>Actinomycetes</taxon>
        <taxon>Mycobacteriales</taxon>
        <taxon>Nocardiaceae</taxon>
        <taxon>Nocardia</taxon>
    </lineage>
</organism>
<evidence type="ECO:0000259" key="1">
    <source>
        <dbReference type="Pfam" id="PF02470"/>
    </source>
</evidence>
<dbReference type="PANTHER" id="PTHR33371">
    <property type="entry name" value="INTERMEMBRANE PHOSPHOLIPID TRANSPORT SYSTEM BINDING PROTEIN MLAD-RELATED"/>
    <property type="match status" value="1"/>
</dbReference>
<feature type="domain" description="Mce/MlaD" evidence="1">
    <location>
        <begin position="39"/>
        <end position="106"/>
    </location>
</feature>
<evidence type="ECO:0000313" key="2">
    <source>
        <dbReference type="EMBL" id="QIS23380.1"/>
    </source>
</evidence>
<gene>
    <name evidence="2" type="ORF">F6W96_38660</name>
</gene>